<dbReference type="Proteomes" id="UP001234585">
    <property type="component" value="Chromosome"/>
</dbReference>
<dbReference type="RefSeq" id="WP_306037415.1">
    <property type="nucleotide sequence ID" value="NZ_CP132302.1"/>
</dbReference>
<gene>
    <name evidence="2" type="ORF">Q9313_00095</name>
</gene>
<dbReference type="InterPro" id="IPR001509">
    <property type="entry name" value="Epimerase_deHydtase"/>
</dbReference>
<dbReference type="InterPro" id="IPR036291">
    <property type="entry name" value="NAD(P)-bd_dom_sf"/>
</dbReference>
<dbReference type="EMBL" id="CP132302">
    <property type="protein sequence ID" value="WLR97470.1"/>
    <property type="molecule type" value="Genomic_DNA"/>
</dbReference>
<dbReference type="Gene3D" id="3.40.50.720">
    <property type="entry name" value="NAD(P)-binding Rossmann-like Domain"/>
    <property type="match status" value="1"/>
</dbReference>
<sequence length="299" mass="30492">MSRVLVTGGTGFVGLRAAAALAAAGHSVRVFDLAPRPERLSPGLDAEIVAGDITDTASVIEAAHGCDGIVHLAGLMTVDCARDPVLGARVNLIGSLNVFEAAKARRLPVAYLSTAGVFGPEDAIHPKPMTIYGATKLAVEGAARAFYLDHGVPSLGLRPYIVYGPGISTGIAAGPSIALAAAAHRKPAQIRFSGRVGFVFVDDVARLLAAAMTAPLTGATALTMAGDTAEMDDFVTELSQQSGWSDITIDGPPLRIPADLASDPVPPALGAQPITDIKTGIRLSLAELTGAAAVESSNV</sequence>
<feature type="domain" description="NAD-dependent epimerase/dehydratase" evidence="1">
    <location>
        <begin position="4"/>
        <end position="218"/>
    </location>
</feature>
<evidence type="ECO:0000259" key="1">
    <source>
        <dbReference type="Pfam" id="PF01370"/>
    </source>
</evidence>
<dbReference type="Pfam" id="PF01370">
    <property type="entry name" value="Epimerase"/>
    <property type="match status" value="1"/>
</dbReference>
<protein>
    <submittedName>
        <fullName evidence="2">NAD(P)-dependent oxidoreductase</fullName>
    </submittedName>
</protein>
<keyword evidence="3" id="KW-1185">Reference proteome</keyword>
<dbReference type="PANTHER" id="PTHR43245">
    <property type="entry name" value="BIFUNCTIONAL POLYMYXIN RESISTANCE PROTEIN ARNA"/>
    <property type="match status" value="1"/>
</dbReference>
<accession>A0AA50CIU5</accession>
<organism evidence="2 3">
    <name type="scientific">Shinella sumterensis</name>
    <dbReference type="NCBI Taxonomy" id="1967501"/>
    <lineage>
        <taxon>Bacteria</taxon>
        <taxon>Pseudomonadati</taxon>
        <taxon>Pseudomonadota</taxon>
        <taxon>Alphaproteobacteria</taxon>
        <taxon>Hyphomicrobiales</taxon>
        <taxon>Rhizobiaceae</taxon>
        <taxon>Shinella</taxon>
    </lineage>
</organism>
<dbReference type="AlphaFoldDB" id="A0AA50CIU5"/>
<evidence type="ECO:0000313" key="2">
    <source>
        <dbReference type="EMBL" id="WLR97470.1"/>
    </source>
</evidence>
<proteinExistence type="predicted"/>
<dbReference type="SUPFAM" id="SSF51735">
    <property type="entry name" value="NAD(P)-binding Rossmann-fold domains"/>
    <property type="match status" value="1"/>
</dbReference>
<name>A0AA50CIU5_9HYPH</name>
<dbReference type="InterPro" id="IPR050177">
    <property type="entry name" value="Lipid_A_modif_metabolic_enz"/>
</dbReference>
<reference evidence="2 3" key="1">
    <citation type="submission" date="2023-08" db="EMBL/GenBank/DDBJ databases">
        <title>Pathogen: clinical or host-associated sample.</title>
        <authorList>
            <person name="Hergert J."/>
            <person name="Casey R."/>
            <person name="Wagner J."/>
            <person name="Young E.L."/>
            <person name="Oakeson K.F."/>
        </authorList>
    </citation>
    <scope>NUCLEOTIDE SEQUENCE [LARGE SCALE GENOMIC DNA]</scope>
    <source>
        <strain evidence="2 3">1760953</strain>
    </source>
</reference>
<evidence type="ECO:0000313" key="3">
    <source>
        <dbReference type="Proteomes" id="UP001234585"/>
    </source>
</evidence>